<dbReference type="EMBL" id="JBHSPW010000015">
    <property type="protein sequence ID" value="MFC5896579.1"/>
    <property type="molecule type" value="Genomic_DNA"/>
</dbReference>
<name>A0ABW1FS70_9ACTN</name>
<proteinExistence type="predicted"/>
<dbReference type="InterPro" id="IPR021719">
    <property type="entry name" value="Prot_inh_I78"/>
</dbReference>
<organism evidence="1 2">
    <name type="scientific">Streptomyces ramulosus</name>
    <dbReference type="NCBI Taxonomy" id="47762"/>
    <lineage>
        <taxon>Bacteria</taxon>
        <taxon>Bacillati</taxon>
        <taxon>Actinomycetota</taxon>
        <taxon>Actinomycetes</taxon>
        <taxon>Kitasatosporales</taxon>
        <taxon>Streptomycetaceae</taxon>
        <taxon>Streptomyces</taxon>
    </lineage>
</organism>
<evidence type="ECO:0000313" key="2">
    <source>
        <dbReference type="Proteomes" id="UP001596241"/>
    </source>
</evidence>
<dbReference type="Gene3D" id="3.30.10.10">
    <property type="entry name" value="Trypsin Inhibitor V, subunit A"/>
    <property type="match status" value="1"/>
</dbReference>
<dbReference type="Proteomes" id="UP001596241">
    <property type="component" value="Unassembled WGS sequence"/>
</dbReference>
<gene>
    <name evidence="1" type="ORF">ACFP3M_27650</name>
</gene>
<protein>
    <submittedName>
        <fullName evidence="1">I78 family peptidase inhibitor</fullName>
    </submittedName>
</protein>
<reference evidence="2" key="1">
    <citation type="journal article" date="2019" name="Int. J. Syst. Evol. Microbiol.">
        <title>The Global Catalogue of Microorganisms (GCM) 10K type strain sequencing project: providing services to taxonomists for standard genome sequencing and annotation.</title>
        <authorList>
            <consortium name="The Broad Institute Genomics Platform"/>
            <consortium name="The Broad Institute Genome Sequencing Center for Infectious Disease"/>
            <person name="Wu L."/>
            <person name="Ma J."/>
        </authorList>
    </citation>
    <scope>NUCLEOTIDE SEQUENCE [LARGE SCALE GENOMIC DNA]</scope>
    <source>
        <strain evidence="2">CGMCC 1.15809</strain>
    </source>
</reference>
<evidence type="ECO:0000313" key="1">
    <source>
        <dbReference type="EMBL" id="MFC5896579.1"/>
    </source>
</evidence>
<keyword evidence="2" id="KW-1185">Reference proteome</keyword>
<accession>A0ABW1FS70</accession>
<dbReference type="Pfam" id="PF11720">
    <property type="entry name" value="Inhibitor_I78"/>
    <property type="match status" value="1"/>
</dbReference>
<sequence length="71" mass="7958">MAPEPQLSNEPDDDPEAYVGLARQEAEERAGGRGWSTVRSLPPGALITMEYRAGRLNFEVEDGRVRRSWRG</sequence>
<comment type="caution">
    <text evidence="1">The sequence shown here is derived from an EMBL/GenBank/DDBJ whole genome shotgun (WGS) entry which is preliminary data.</text>
</comment>
<dbReference type="RefSeq" id="WP_345093439.1">
    <property type="nucleotide sequence ID" value="NZ_BAAAWG010000025.1"/>
</dbReference>